<reference evidence="4" key="1">
    <citation type="journal article" date="2019" name="Int. J. Syst. Evol. Microbiol.">
        <title>The Global Catalogue of Microorganisms (GCM) 10K type strain sequencing project: providing services to taxonomists for standard genome sequencing and annotation.</title>
        <authorList>
            <consortium name="The Broad Institute Genomics Platform"/>
            <consortium name="The Broad Institute Genome Sequencing Center for Infectious Disease"/>
            <person name="Wu L."/>
            <person name="Ma J."/>
        </authorList>
    </citation>
    <scope>NUCLEOTIDE SEQUENCE [LARGE SCALE GENOMIC DNA]</scope>
    <source>
        <strain evidence="4">KACC 12634</strain>
    </source>
</reference>
<keyword evidence="2" id="KW-0472">Membrane</keyword>
<evidence type="ECO:0000256" key="2">
    <source>
        <dbReference type="SAM" id="Phobius"/>
    </source>
</evidence>
<evidence type="ECO:0000313" key="3">
    <source>
        <dbReference type="EMBL" id="MFC6959278.1"/>
    </source>
</evidence>
<organism evidence="3 4">
    <name type="scientific">Glycomyces mayteni</name>
    <dbReference type="NCBI Taxonomy" id="543887"/>
    <lineage>
        <taxon>Bacteria</taxon>
        <taxon>Bacillati</taxon>
        <taxon>Actinomycetota</taxon>
        <taxon>Actinomycetes</taxon>
        <taxon>Glycomycetales</taxon>
        <taxon>Glycomycetaceae</taxon>
        <taxon>Glycomyces</taxon>
    </lineage>
</organism>
<sequence>MEHEPDQPRPDTAAPTAETTTEPRPETDPPADETTAAETEAAEAVIGEITVEPGAPRPGTEAAEPEPEPAPDVCLHRVRLRDLTPGGRALAALGLLAALLAGLLQLAALFAGGFLVSIGAEFAERALAEGILLILGSMFAMIGVFALPGTWRRLHRPEAPILWLTITGTLLTTAALYLLGETTALPWAAAVALPNLAVAALLAYLRTVLDPRETCDTNPALPTRSRYLRHP</sequence>
<evidence type="ECO:0000256" key="1">
    <source>
        <dbReference type="SAM" id="MobiDB-lite"/>
    </source>
</evidence>
<feature type="transmembrane region" description="Helical" evidence="2">
    <location>
        <begin position="89"/>
        <end position="118"/>
    </location>
</feature>
<feature type="compositionally biased region" description="Low complexity" evidence="1">
    <location>
        <begin position="32"/>
        <end position="44"/>
    </location>
</feature>
<feature type="transmembrane region" description="Helical" evidence="2">
    <location>
        <begin position="161"/>
        <end position="179"/>
    </location>
</feature>
<name>A0ABW2DES5_9ACTN</name>
<keyword evidence="2" id="KW-0812">Transmembrane</keyword>
<feature type="transmembrane region" description="Helical" evidence="2">
    <location>
        <begin position="185"/>
        <end position="205"/>
    </location>
</feature>
<dbReference type="RefSeq" id="WP_382345039.1">
    <property type="nucleotide sequence ID" value="NZ_JBHMBP010000001.1"/>
</dbReference>
<feature type="compositionally biased region" description="Low complexity" evidence="1">
    <location>
        <begin position="10"/>
        <end position="20"/>
    </location>
</feature>
<keyword evidence="2" id="KW-1133">Transmembrane helix</keyword>
<accession>A0ABW2DES5</accession>
<gene>
    <name evidence="3" type="ORF">ACFQS3_18950</name>
</gene>
<keyword evidence="4" id="KW-1185">Reference proteome</keyword>
<feature type="transmembrane region" description="Helical" evidence="2">
    <location>
        <begin position="130"/>
        <end position="149"/>
    </location>
</feature>
<dbReference type="Proteomes" id="UP001596470">
    <property type="component" value="Unassembled WGS sequence"/>
</dbReference>
<comment type="caution">
    <text evidence="3">The sequence shown here is derived from an EMBL/GenBank/DDBJ whole genome shotgun (WGS) entry which is preliminary data.</text>
</comment>
<evidence type="ECO:0000313" key="4">
    <source>
        <dbReference type="Proteomes" id="UP001596470"/>
    </source>
</evidence>
<feature type="region of interest" description="Disordered" evidence="1">
    <location>
        <begin position="1"/>
        <end position="71"/>
    </location>
</feature>
<proteinExistence type="predicted"/>
<protein>
    <submittedName>
        <fullName evidence="3">Uncharacterized protein</fullName>
    </submittedName>
</protein>
<feature type="compositionally biased region" description="Low complexity" evidence="1">
    <location>
        <begin position="52"/>
        <end position="62"/>
    </location>
</feature>
<dbReference type="EMBL" id="JBHSYS010000004">
    <property type="protein sequence ID" value="MFC6959278.1"/>
    <property type="molecule type" value="Genomic_DNA"/>
</dbReference>